<keyword evidence="3" id="KW-1185">Reference proteome</keyword>
<sequence>MRSSTEASRVPSQYALARSAALVVVAAVSILSASTEFAASAAIAMIAVQSFDAVIGGLRADRVKTFGPAFTALANAVALVWLLTS</sequence>
<dbReference type="AlphaFoldDB" id="A0A4R8WCY9"/>
<name>A0A4R8WCY9_9MICO</name>
<keyword evidence="1" id="KW-1133">Transmembrane helix</keyword>
<feature type="transmembrane region" description="Helical" evidence="1">
    <location>
        <begin position="65"/>
        <end position="84"/>
    </location>
</feature>
<evidence type="ECO:0000313" key="2">
    <source>
        <dbReference type="EMBL" id="TFC07214.1"/>
    </source>
</evidence>
<accession>A0A4R8WCY9</accession>
<organism evidence="2 3">
    <name type="scientific">Cryobacterium adonitolivorans</name>
    <dbReference type="NCBI Taxonomy" id="1259189"/>
    <lineage>
        <taxon>Bacteria</taxon>
        <taxon>Bacillati</taxon>
        <taxon>Actinomycetota</taxon>
        <taxon>Actinomycetes</taxon>
        <taxon>Micrococcales</taxon>
        <taxon>Microbacteriaceae</taxon>
        <taxon>Cryobacterium</taxon>
    </lineage>
</organism>
<reference evidence="2 3" key="1">
    <citation type="submission" date="2019-03" db="EMBL/GenBank/DDBJ databases">
        <title>Genomics of glacier-inhabiting Cryobacterium strains.</title>
        <authorList>
            <person name="Liu Q."/>
            <person name="Xin Y.-H."/>
        </authorList>
    </citation>
    <scope>NUCLEOTIDE SEQUENCE [LARGE SCALE GENOMIC DNA]</scope>
    <source>
        <strain evidence="2 3">RHLS22-1</strain>
    </source>
</reference>
<evidence type="ECO:0000313" key="3">
    <source>
        <dbReference type="Proteomes" id="UP000297907"/>
    </source>
</evidence>
<comment type="caution">
    <text evidence="2">The sequence shown here is derived from an EMBL/GenBank/DDBJ whole genome shotgun (WGS) entry which is preliminary data.</text>
</comment>
<gene>
    <name evidence="2" type="ORF">E3O42_00030</name>
</gene>
<keyword evidence="1" id="KW-0812">Transmembrane</keyword>
<dbReference type="Proteomes" id="UP000297907">
    <property type="component" value="Unassembled WGS sequence"/>
</dbReference>
<evidence type="ECO:0008006" key="4">
    <source>
        <dbReference type="Google" id="ProtNLM"/>
    </source>
</evidence>
<evidence type="ECO:0000256" key="1">
    <source>
        <dbReference type="SAM" id="Phobius"/>
    </source>
</evidence>
<protein>
    <recommendedName>
        <fullName evidence="4">DUF1304 family protein</fullName>
    </recommendedName>
</protein>
<proteinExistence type="predicted"/>
<keyword evidence="1" id="KW-0472">Membrane</keyword>
<dbReference type="EMBL" id="SOFL01000001">
    <property type="protein sequence ID" value="TFC07214.1"/>
    <property type="molecule type" value="Genomic_DNA"/>
</dbReference>